<accession>A0ABD2ZT89</accession>
<organism evidence="1 2">
    <name type="scientific">Cinchona calisaya</name>
    <dbReference type="NCBI Taxonomy" id="153742"/>
    <lineage>
        <taxon>Eukaryota</taxon>
        <taxon>Viridiplantae</taxon>
        <taxon>Streptophyta</taxon>
        <taxon>Embryophyta</taxon>
        <taxon>Tracheophyta</taxon>
        <taxon>Spermatophyta</taxon>
        <taxon>Magnoliopsida</taxon>
        <taxon>eudicotyledons</taxon>
        <taxon>Gunneridae</taxon>
        <taxon>Pentapetalae</taxon>
        <taxon>asterids</taxon>
        <taxon>lamiids</taxon>
        <taxon>Gentianales</taxon>
        <taxon>Rubiaceae</taxon>
        <taxon>Cinchonoideae</taxon>
        <taxon>Cinchoneae</taxon>
        <taxon>Cinchona</taxon>
    </lineage>
</organism>
<sequence length="119" mass="13800">MASTLKTQPSQQKGEQHRKKYDYCGSWGHNFAECRKRIVVQRREDYKPVATMQADSGTNISHARDMMINLEEIFGEQSRNTRQVVMKNLMSTKMVESTPVWEHKLKMMSFIDELDSLGG</sequence>
<dbReference type="EMBL" id="JBJUIK010000007">
    <property type="protein sequence ID" value="KAL3522646.1"/>
    <property type="molecule type" value="Genomic_DNA"/>
</dbReference>
<gene>
    <name evidence="1" type="ORF">ACH5RR_015480</name>
</gene>
<evidence type="ECO:0000313" key="2">
    <source>
        <dbReference type="Proteomes" id="UP001630127"/>
    </source>
</evidence>
<protein>
    <submittedName>
        <fullName evidence="1">Uncharacterized protein</fullName>
    </submittedName>
</protein>
<keyword evidence="2" id="KW-1185">Reference proteome</keyword>
<dbReference type="AlphaFoldDB" id="A0ABD2ZT89"/>
<comment type="caution">
    <text evidence="1">The sequence shown here is derived from an EMBL/GenBank/DDBJ whole genome shotgun (WGS) entry which is preliminary data.</text>
</comment>
<proteinExistence type="predicted"/>
<evidence type="ECO:0000313" key="1">
    <source>
        <dbReference type="EMBL" id="KAL3522646.1"/>
    </source>
</evidence>
<name>A0ABD2ZT89_9GENT</name>
<dbReference type="Proteomes" id="UP001630127">
    <property type="component" value="Unassembled WGS sequence"/>
</dbReference>
<reference evidence="1 2" key="1">
    <citation type="submission" date="2024-11" db="EMBL/GenBank/DDBJ databases">
        <title>A near-complete genome assembly of Cinchona calisaya.</title>
        <authorList>
            <person name="Lian D.C."/>
            <person name="Zhao X.W."/>
            <person name="Wei L."/>
        </authorList>
    </citation>
    <scope>NUCLEOTIDE SEQUENCE [LARGE SCALE GENOMIC DNA]</scope>
    <source>
        <tissue evidence="1">Nenye</tissue>
    </source>
</reference>